<name>A0AAW1HRR0_SAPOF</name>
<feature type="transmembrane region" description="Helical" evidence="1">
    <location>
        <begin position="264"/>
        <end position="283"/>
    </location>
</feature>
<keyword evidence="3" id="KW-1185">Reference proteome</keyword>
<keyword evidence="1" id="KW-1133">Transmembrane helix</keyword>
<protein>
    <recommendedName>
        <fullName evidence="4">Protein CHAPERONE-LIKE PROTEIN OF POR1, chloroplastic</fullName>
    </recommendedName>
</protein>
<evidence type="ECO:0008006" key="4">
    <source>
        <dbReference type="Google" id="ProtNLM"/>
    </source>
</evidence>
<dbReference type="Proteomes" id="UP001443914">
    <property type="component" value="Unassembled WGS sequence"/>
</dbReference>
<comment type="caution">
    <text evidence="2">The sequence shown here is derived from an EMBL/GenBank/DDBJ whole genome shotgun (WGS) entry which is preliminary data.</text>
</comment>
<evidence type="ECO:0000313" key="2">
    <source>
        <dbReference type="EMBL" id="KAK9678754.1"/>
    </source>
</evidence>
<dbReference type="EMBL" id="JBDFQZ010000011">
    <property type="protein sequence ID" value="KAK9678754.1"/>
    <property type="molecule type" value="Genomic_DNA"/>
</dbReference>
<reference evidence="2" key="1">
    <citation type="submission" date="2024-03" db="EMBL/GenBank/DDBJ databases">
        <title>WGS assembly of Saponaria officinalis var. Norfolk2.</title>
        <authorList>
            <person name="Jenkins J."/>
            <person name="Shu S."/>
            <person name="Grimwood J."/>
            <person name="Barry K."/>
            <person name="Goodstein D."/>
            <person name="Schmutz J."/>
            <person name="Leebens-Mack J."/>
            <person name="Osbourn A."/>
        </authorList>
    </citation>
    <scope>NUCLEOTIDE SEQUENCE [LARGE SCALE GENOMIC DNA]</scope>
    <source>
        <strain evidence="2">JIC</strain>
    </source>
</reference>
<sequence>MSVTGVAGTLSAYGICLPARESRTLNGRVFASTMVGIMPRSGKFLQVERNGLALHAGKRCQRRINLVKCAMDASFGDAMNNQYDVFPRINIKDPYKRLGISSEASQEEIQAARNFLLQRYAGHQPSVDAIEAAHNKIIMQQLHERRRPKLHIKKKLTGVTQSRYVQAVMSRFRTPADTKVIVKTAIAFVVLGVLTVLFPTEEGPTLQVAISLVATIYFIHSRLKSKLRAFLYGAGAFIFSWLVGTFLMVSIIPPIPLLKGFRSFEVTTSLITYVLLWVASTYLK</sequence>
<feature type="transmembrane region" description="Helical" evidence="1">
    <location>
        <begin position="230"/>
        <end position="252"/>
    </location>
</feature>
<dbReference type="InterPro" id="IPR021788">
    <property type="entry name" value="CPP1-like"/>
</dbReference>
<evidence type="ECO:0000313" key="3">
    <source>
        <dbReference type="Proteomes" id="UP001443914"/>
    </source>
</evidence>
<dbReference type="PANTHER" id="PTHR33372">
    <property type="match status" value="1"/>
</dbReference>
<keyword evidence="1" id="KW-0812">Transmembrane</keyword>
<dbReference type="GO" id="GO:0031969">
    <property type="term" value="C:chloroplast membrane"/>
    <property type="evidence" value="ECO:0007669"/>
    <property type="project" value="TreeGrafter"/>
</dbReference>
<proteinExistence type="predicted"/>
<accession>A0AAW1HRR0</accession>
<evidence type="ECO:0000256" key="1">
    <source>
        <dbReference type="SAM" id="Phobius"/>
    </source>
</evidence>
<dbReference type="AlphaFoldDB" id="A0AAW1HRR0"/>
<organism evidence="2 3">
    <name type="scientific">Saponaria officinalis</name>
    <name type="common">Common soapwort</name>
    <name type="synonym">Lychnis saponaria</name>
    <dbReference type="NCBI Taxonomy" id="3572"/>
    <lineage>
        <taxon>Eukaryota</taxon>
        <taxon>Viridiplantae</taxon>
        <taxon>Streptophyta</taxon>
        <taxon>Embryophyta</taxon>
        <taxon>Tracheophyta</taxon>
        <taxon>Spermatophyta</taxon>
        <taxon>Magnoliopsida</taxon>
        <taxon>eudicotyledons</taxon>
        <taxon>Gunneridae</taxon>
        <taxon>Pentapetalae</taxon>
        <taxon>Caryophyllales</taxon>
        <taxon>Caryophyllaceae</taxon>
        <taxon>Caryophylleae</taxon>
        <taxon>Saponaria</taxon>
    </lineage>
</organism>
<feature type="transmembrane region" description="Helical" evidence="1">
    <location>
        <begin position="204"/>
        <end position="223"/>
    </location>
</feature>
<feature type="transmembrane region" description="Helical" evidence="1">
    <location>
        <begin position="180"/>
        <end position="198"/>
    </location>
</feature>
<dbReference type="Pfam" id="PF11833">
    <property type="entry name" value="CPP1-like"/>
    <property type="match status" value="1"/>
</dbReference>
<keyword evidence="1" id="KW-0472">Membrane</keyword>
<dbReference type="PANTHER" id="PTHR33372:SF11">
    <property type="entry name" value="DNAJ (DUF3353)"/>
    <property type="match status" value="1"/>
</dbReference>
<gene>
    <name evidence="2" type="ORF">RND81_11G231400</name>
</gene>